<organism evidence="2 3">
    <name type="scientific">Vicia faba</name>
    <name type="common">Broad bean</name>
    <name type="synonym">Faba vulgaris</name>
    <dbReference type="NCBI Taxonomy" id="3906"/>
    <lineage>
        <taxon>Eukaryota</taxon>
        <taxon>Viridiplantae</taxon>
        <taxon>Streptophyta</taxon>
        <taxon>Embryophyta</taxon>
        <taxon>Tracheophyta</taxon>
        <taxon>Spermatophyta</taxon>
        <taxon>Magnoliopsida</taxon>
        <taxon>eudicotyledons</taxon>
        <taxon>Gunneridae</taxon>
        <taxon>Pentapetalae</taxon>
        <taxon>rosids</taxon>
        <taxon>fabids</taxon>
        <taxon>Fabales</taxon>
        <taxon>Fabaceae</taxon>
        <taxon>Papilionoideae</taxon>
        <taxon>50 kb inversion clade</taxon>
        <taxon>NPAAA clade</taxon>
        <taxon>Hologalegina</taxon>
        <taxon>IRL clade</taxon>
        <taxon>Fabeae</taxon>
        <taxon>Vicia</taxon>
    </lineage>
</organism>
<protein>
    <submittedName>
        <fullName evidence="2">Uncharacterized protein</fullName>
    </submittedName>
</protein>
<reference evidence="2 3" key="1">
    <citation type="submission" date="2023-01" db="EMBL/GenBank/DDBJ databases">
        <authorList>
            <person name="Kreplak J."/>
        </authorList>
    </citation>
    <scope>NUCLEOTIDE SEQUENCE [LARGE SCALE GENOMIC DNA]</scope>
</reference>
<name>A0AAV1AIQ2_VICFA</name>
<feature type="region of interest" description="Disordered" evidence="1">
    <location>
        <begin position="201"/>
        <end position="222"/>
    </location>
</feature>
<evidence type="ECO:0000313" key="3">
    <source>
        <dbReference type="Proteomes" id="UP001157006"/>
    </source>
</evidence>
<sequence length="222" mass="24612">MSQNHLMPELALKRISRLWSVYNIFETKLLGSYLSSLSPIPLVHFKFEQLASSTLLTIEVKYKKDYIEDPILSLENNVGSNEKDEECEVQKKDNLDNLNSVENNNLDDLKNGVKGDTEGIDQEDSCEGVNLEGTIQGEDVTLEGTTEGEDAIMNIILTGNTDYMVCEQESVVLNGTYCLARVQEDAVVKGIICNQEEDKGLECNQKDGGGSEDSSSNVNFED</sequence>
<gene>
    <name evidence="2" type="ORF">VFH_IV171360</name>
</gene>
<evidence type="ECO:0000313" key="2">
    <source>
        <dbReference type="EMBL" id="CAI8610222.1"/>
    </source>
</evidence>
<dbReference type="AlphaFoldDB" id="A0AAV1AIQ2"/>
<accession>A0AAV1AIQ2</accession>
<dbReference type="EMBL" id="OX451739">
    <property type="protein sequence ID" value="CAI8610222.1"/>
    <property type="molecule type" value="Genomic_DNA"/>
</dbReference>
<proteinExistence type="predicted"/>
<feature type="compositionally biased region" description="Polar residues" evidence="1">
    <location>
        <begin position="212"/>
        <end position="222"/>
    </location>
</feature>
<evidence type="ECO:0000256" key="1">
    <source>
        <dbReference type="SAM" id="MobiDB-lite"/>
    </source>
</evidence>
<keyword evidence="3" id="KW-1185">Reference proteome</keyword>
<dbReference type="Proteomes" id="UP001157006">
    <property type="component" value="Chromosome 4"/>
</dbReference>